<dbReference type="EMBL" id="GBXM01054346">
    <property type="protein sequence ID" value="JAH54231.1"/>
    <property type="molecule type" value="Transcribed_RNA"/>
</dbReference>
<sequence length="47" mass="5154">MEAYGGAGPLNELAWLCISDGLVVCRVSAVPMKRPFQFLDFNPIVDL</sequence>
<proteinExistence type="predicted"/>
<evidence type="ECO:0000313" key="1">
    <source>
        <dbReference type="EMBL" id="JAH54231.1"/>
    </source>
</evidence>
<name>A0A0E9TKX7_ANGAN</name>
<reference evidence="1" key="1">
    <citation type="submission" date="2014-11" db="EMBL/GenBank/DDBJ databases">
        <authorList>
            <person name="Amaro Gonzalez C."/>
        </authorList>
    </citation>
    <scope>NUCLEOTIDE SEQUENCE</scope>
</reference>
<protein>
    <submittedName>
        <fullName evidence="1">Uncharacterized protein</fullName>
    </submittedName>
</protein>
<dbReference type="AlphaFoldDB" id="A0A0E9TKX7"/>
<reference evidence="1" key="2">
    <citation type="journal article" date="2015" name="Fish Shellfish Immunol.">
        <title>Early steps in the European eel (Anguilla anguilla)-Vibrio vulnificus interaction in the gills: Role of the RtxA13 toxin.</title>
        <authorList>
            <person name="Callol A."/>
            <person name="Pajuelo D."/>
            <person name="Ebbesson L."/>
            <person name="Teles M."/>
            <person name="MacKenzie S."/>
            <person name="Amaro C."/>
        </authorList>
    </citation>
    <scope>NUCLEOTIDE SEQUENCE</scope>
</reference>
<accession>A0A0E9TKX7</accession>
<organism evidence="1">
    <name type="scientific">Anguilla anguilla</name>
    <name type="common">European freshwater eel</name>
    <name type="synonym">Muraena anguilla</name>
    <dbReference type="NCBI Taxonomy" id="7936"/>
    <lineage>
        <taxon>Eukaryota</taxon>
        <taxon>Metazoa</taxon>
        <taxon>Chordata</taxon>
        <taxon>Craniata</taxon>
        <taxon>Vertebrata</taxon>
        <taxon>Euteleostomi</taxon>
        <taxon>Actinopterygii</taxon>
        <taxon>Neopterygii</taxon>
        <taxon>Teleostei</taxon>
        <taxon>Anguilliformes</taxon>
        <taxon>Anguillidae</taxon>
        <taxon>Anguilla</taxon>
    </lineage>
</organism>